<dbReference type="CDD" id="cd05018">
    <property type="entry name" value="CoxG"/>
    <property type="match status" value="1"/>
</dbReference>
<name>A0A372LRS4_9BACI</name>
<evidence type="ECO:0000313" key="2">
    <source>
        <dbReference type="Proteomes" id="UP000264541"/>
    </source>
</evidence>
<gene>
    <name evidence="1" type="ORF">D0469_06240</name>
</gene>
<dbReference type="Pfam" id="PF06240">
    <property type="entry name" value="COXG"/>
    <property type="match status" value="1"/>
</dbReference>
<organism evidence="1 2">
    <name type="scientific">Peribacillus saganii</name>
    <dbReference type="NCBI Taxonomy" id="2303992"/>
    <lineage>
        <taxon>Bacteria</taxon>
        <taxon>Bacillati</taxon>
        <taxon>Bacillota</taxon>
        <taxon>Bacilli</taxon>
        <taxon>Bacillales</taxon>
        <taxon>Bacillaceae</taxon>
        <taxon>Peribacillus</taxon>
    </lineage>
</organism>
<dbReference type="SUPFAM" id="SSF55961">
    <property type="entry name" value="Bet v1-like"/>
    <property type="match status" value="1"/>
</dbReference>
<dbReference type="PANTHER" id="PTHR38588:SF1">
    <property type="entry name" value="BLL0334 PROTEIN"/>
    <property type="match status" value="1"/>
</dbReference>
<dbReference type="Proteomes" id="UP000264541">
    <property type="component" value="Unassembled WGS sequence"/>
</dbReference>
<dbReference type="PANTHER" id="PTHR38588">
    <property type="entry name" value="BLL0334 PROTEIN"/>
    <property type="match status" value="1"/>
</dbReference>
<accession>A0A372LRS4</accession>
<evidence type="ECO:0000313" key="1">
    <source>
        <dbReference type="EMBL" id="RFU70530.1"/>
    </source>
</evidence>
<dbReference type="InterPro" id="IPR010419">
    <property type="entry name" value="CO_DH_gsu"/>
</dbReference>
<dbReference type="AlphaFoldDB" id="A0A372LRS4"/>
<keyword evidence="2" id="KW-1185">Reference proteome</keyword>
<reference evidence="1 2" key="1">
    <citation type="submission" date="2018-08" db="EMBL/GenBank/DDBJ databases">
        <title>Bacillus chawlae sp. nov., Bacillus glennii sp. nov., and Bacillus saganii sp. nov. Isolated from the Vehicle Assembly Building at Kennedy Space Center where the Viking Spacecraft were Assembled.</title>
        <authorList>
            <person name="Seuylemezian A."/>
            <person name="Vaishampayan P."/>
        </authorList>
    </citation>
    <scope>NUCLEOTIDE SEQUENCE [LARGE SCALE GENOMIC DNA]</scope>
    <source>
        <strain evidence="1 2">V47-23a</strain>
    </source>
</reference>
<dbReference type="EMBL" id="QVTE01000015">
    <property type="protein sequence ID" value="RFU70530.1"/>
    <property type="molecule type" value="Genomic_DNA"/>
</dbReference>
<dbReference type="Gene3D" id="3.30.530.20">
    <property type="match status" value="1"/>
</dbReference>
<dbReference type="InterPro" id="IPR023393">
    <property type="entry name" value="START-like_dom_sf"/>
</dbReference>
<proteinExistence type="predicted"/>
<sequence length="161" mass="17694">MTKQITVKVVLIVNVKGEVIVDANQIDVWNALNDPEVLKKATPGCKVLNEIAPDSYKAEIVLGIAAVRGEYEAEINIFEKSEPNRYRLVMKADSNMGFLEGNAVVELDYNHPNTTIRYDGEAQVGGLIAGVGQRILSGIAKMIVKDFFKKIAKETKSRSVS</sequence>
<protein>
    <submittedName>
        <fullName evidence="1">Carbon monoxide dehydrogenase</fullName>
    </submittedName>
</protein>
<comment type="caution">
    <text evidence="1">The sequence shown here is derived from an EMBL/GenBank/DDBJ whole genome shotgun (WGS) entry which is preliminary data.</text>
</comment>